<protein>
    <recommendedName>
        <fullName evidence="1">FRG domain-containing protein</fullName>
    </recommendedName>
</protein>
<dbReference type="SMART" id="SM00901">
    <property type="entry name" value="FRG"/>
    <property type="match status" value="1"/>
</dbReference>
<sequence>MAIGISWITEMFSGAIYVDSSDCNEVHFENPEEFLSCLSVIPFRQKPVWGSDSRRGGKWLFRGHWDEAWALKPSAHRNAQPFYDIGLKKLPERSVVRHDQYWPKMVESEVFALRKFMTLANSSSLPCEFSAEILDEIAEMRKDVQGNYYRNMEFFPKSKWYPIMARAQHHGMPTRLLDFSSDGLYAAFFAGIRRWNVQDSEENLEGKLCVWAFFTSDFADLDSEPDTDTESKRWLEVPAISQLGSNLASQRGSLILHEGANNYYSKNGEWPDFFSSSGDGPDPDRKRNFLKLTLDRPKVKQMLCCLVRHDVTPVRIYPSLDNVTATLKYRSWLSI</sequence>
<name>Q1YJY8_AURMS</name>
<dbReference type="EMBL" id="AAPJ01000002">
    <property type="protein sequence ID" value="EAS50735.1"/>
    <property type="molecule type" value="Genomic_DNA"/>
</dbReference>
<organism evidence="2 3">
    <name type="scientific">Aurantimonas manganoxydans (strain ATCC BAA-1229 / DSM 21871 / SI85-9A1)</name>
    <dbReference type="NCBI Taxonomy" id="287752"/>
    <lineage>
        <taxon>Bacteria</taxon>
        <taxon>Pseudomonadati</taxon>
        <taxon>Pseudomonadota</taxon>
        <taxon>Alphaproteobacteria</taxon>
        <taxon>Hyphomicrobiales</taxon>
        <taxon>Aurantimonadaceae</taxon>
        <taxon>Aurantimonas</taxon>
    </lineage>
</organism>
<dbReference type="AlphaFoldDB" id="Q1YJY8"/>
<dbReference type="OrthoDB" id="9816036at2"/>
<dbReference type="BioCyc" id="AURANTIMONAS:SI859A1_00858-MONOMER"/>
<accession>Q1YJY8</accession>
<evidence type="ECO:0000259" key="1">
    <source>
        <dbReference type="SMART" id="SM00901"/>
    </source>
</evidence>
<keyword evidence="3" id="KW-1185">Reference proteome</keyword>
<comment type="caution">
    <text evidence="2">The sequence shown here is derived from an EMBL/GenBank/DDBJ whole genome shotgun (WGS) entry which is preliminary data.</text>
</comment>
<dbReference type="Proteomes" id="UP000000321">
    <property type="component" value="Unassembled WGS sequence"/>
</dbReference>
<evidence type="ECO:0000313" key="2">
    <source>
        <dbReference type="EMBL" id="EAS50735.1"/>
    </source>
</evidence>
<gene>
    <name evidence="2" type="ORF">SI859A1_00858</name>
</gene>
<proteinExistence type="predicted"/>
<dbReference type="InterPro" id="IPR014966">
    <property type="entry name" value="FRG-dom"/>
</dbReference>
<reference evidence="2 3" key="1">
    <citation type="journal article" date="2008" name="Appl. Environ. Microbiol.">
        <title>Genomic insights into Mn(II) oxidation by the marine alphaproteobacterium Aurantimonas sp. strain SI85-9A1.</title>
        <authorList>
            <person name="Dick G.J."/>
            <person name="Podell S."/>
            <person name="Johnson H.A."/>
            <person name="Rivera-Espinoza Y."/>
            <person name="Bernier-Latmani R."/>
            <person name="McCarthy J.K."/>
            <person name="Torpey J.W."/>
            <person name="Clement B.G."/>
            <person name="Gaasterland T."/>
            <person name="Tebo B.M."/>
        </authorList>
    </citation>
    <scope>NUCLEOTIDE SEQUENCE [LARGE SCALE GENOMIC DNA]</scope>
    <source>
        <strain evidence="2 3">SI85-9A1</strain>
    </source>
</reference>
<evidence type="ECO:0000313" key="3">
    <source>
        <dbReference type="Proteomes" id="UP000000321"/>
    </source>
</evidence>
<dbReference type="HOGENOM" id="CLU_050026_3_0_5"/>
<dbReference type="Pfam" id="PF08867">
    <property type="entry name" value="FRG"/>
    <property type="match status" value="1"/>
</dbReference>
<feature type="domain" description="FRG" evidence="1">
    <location>
        <begin position="55"/>
        <end position="209"/>
    </location>
</feature>
<dbReference type="RefSeq" id="WP_009208725.1">
    <property type="nucleotide sequence ID" value="NZ_CH672387.1"/>
</dbReference>